<name>A0A0F9P3Z2_9ZZZZ</name>
<dbReference type="PROSITE" id="PS00716">
    <property type="entry name" value="SIGMA70_2"/>
    <property type="match status" value="1"/>
</dbReference>
<dbReference type="PRINTS" id="PR00046">
    <property type="entry name" value="SIGMA70FCT"/>
</dbReference>
<sequence>VAGYTQPQTLQQVGLLVGLSKECVRQLQNGALRKLKAAMNGPE</sequence>
<dbReference type="InterPro" id="IPR007630">
    <property type="entry name" value="RNA_pol_sigma70_r4"/>
</dbReference>
<reference evidence="2" key="1">
    <citation type="journal article" date="2015" name="Nature">
        <title>Complex archaea that bridge the gap between prokaryotes and eukaryotes.</title>
        <authorList>
            <person name="Spang A."/>
            <person name="Saw J.H."/>
            <person name="Jorgensen S.L."/>
            <person name="Zaremba-Niedzwiedzka K."/>
            <person name="Martijn J."/>
            <person name="Lind A.E."/>
            <person name="van Eijk R."/>
            <person name="Schleper C."/>
            <person name="Guy L."/>
            <person name="Ettema T.J."/>
        </authorList>
    </citation>
    <scope>NUCLEOTIDE SEQUENCE</scope>
</reference>
<dbReference type="GO" id="GO:0006352">
    <property type="term" value="P:DNA-templated transcription initiation"/>
    <property type="evidence" value="ECO:0007669"/>
    <property type="project" value="InterPro"/>
</dbReference>
<dbReference type="InterPro" id="IPR036388">
    <property type="entry name" value="WH-like_DNA-bd_sf"/>
</dbReference>
<evidence type="ECO:0000259" key="1">
    <source>
        <dbReference type="PROSITE" id="PS00716"/>
    </source>
</evidence>
<dbReference type="GO" id="GO:0003700">
    <property type="term" value="F:DNA-binding transcription factor activity"/>
    <property type="evidence" value="ECO:0007669"/>
    <property type="project" value="InterPro"/>
</dbReference>
<dbReference type="Gene3D" id="1.10.10.10">
    <property type="entry name" value="Winged helix-like DNA-binding domain superfamily/Winged helix DNA-binding domain"/>
    <property type="match status" value="1"/>
</dbReference>
<dbReference type="InterPro" id="IPR000943">
    <property type="entry name" value="RNA_pol_sigma70"/>
</dbReference>
<dbReference type="SUPFAM" id="SSF88659">
    <property type="entry name" value="Sigma3 and sigma4 domains of RNA polymerase sigma factors"/>
    <property type="match status" value="1"/>
</dbReference>
<dbReference type="Pfam" id="PF04545">
    <property type="entry name" value="Sigma70_r4"/>
    <property type="match status" value="1"/>
</dbReference>
<dbReference type="AlphaFoldDB" id="A0A0F9P3Z2"/>
<gene>
    <name evidence="2" type="ORF">LCGC14_1184930</name>
</gene>
<dbReference type="EMBL" id="LAZR01005965">
    <property type="protein sequence ID" value="KKM95760.1"/>
    <property type="molecule type" value="Genomic_DNA"/>
</dbReference>
<evidence type="ECO:0000313" key="2">
    <source>
        <dbReference type="EMBL" id="KKM95760.1"/>
    </source>
</evidence>
<organism evidence="2">
    <name type="scientific">marine sediment metagenome</name>
    <dbReference type="NCBI Taxonomy" id="412755"/>
    <lineage>
        <taxon>unclassified sequences</taxon>
        <taxon>metagenomes</taxon>
        <taxon>ecological metagenomes</taxon>
    </lineage>
</organism>
<proteinExistence type="predicted"/>
<protein>
    <recommendedName>
        <fullName evidence="1">RNA polymerase sigma-70 domain-containing protein</fullName>
    </recommendedName>
</protein>
<accession>A0A0F9P3Z2</accession>
<comment type="caution">
    <text evidence="2">The sequence shown here is derived from an EMBL/GenBank/DDBJ whole genome shotgun (WGS) entry which is preliminary data.</text>
</comment>
<dbReference type="InterPro" id="IPR013324">
    <property type="entry name" value="RNA_pol_sigma_r3/r4-like"/>
</dbReference>
<feature type="domain" description="RNA polymerase sigma-70" evidence="1">
    <location>
        <begin position="9"/>
        <end position="35"/>
    </location>
</feature>
<feature type="non-terminal residue" evidence="2">
    <location>
        <position position="1"/>
    </location>
</feature>